<dbReference type="InterPro" id="IPR002838">
    <property type="entry name" value="AIM24"/>
</dbReference>
<reference evidence="2 3" key="1">
    <citation type="submission" date="2020-07" db="EMBL/GenBank/DDBJ databases">
        <title>The yeast mating-type switching endonuclease HO is a domesticated member of an unorthodox homing genetic element family.</title>
        <authorList>
            <person name="Coughlan A.Y."/>
            <person name="Lombardi L."/>
            <person name="Braun-Galleani S."/>
            <person name="Martos A.R."/>
            <person name="Galeote V."/>
            <person name="Bigey F."/>
            <person name="Dequin S."/>
            <person name="Byrne K.P."/>
            <person name="Wolfe K.H."/>
        </authorList>
    </citation>
    <scope>NUCLEOTIDE SEQUENCE [LARGE SCALE GENOMIC DNA]</scope>
    <source>
        <strain evidence="2 3">NRRL Y-6702</strain>
    </source>
</reference>
<proteinExistence type="inferred from homology"/>
<dbReference type="EMBL" id="CP058604">
    <property type="protein sequence ID" value="QLG70478.1"/>
    <property type="molecule type" value="Genomic_DNA"/>
</dbReference>
<dbReference type="OrthoDB" id="5295771at2759"/>
<dbReference type="Gene3D" id="3.60.160.10">
    <property type="entry name" value="Mitochondrial biogenesis AIM24"/>
    <property type="match status" value="1"/>
</dbReference>
<accession>A0A7H9AVT3</accession>
<dbReference type="SUPFAM" id="SSF51219">
    <property type="entry name" value="TRAP-like"/>
    <property type="match status" value="1"/>
</dbReference>
<evidence type="ECO:0000256" key="1">
    <source>
        <dbReference type="RuleBase" id="RU363045"/>
    </source>
</evidence>
<comment type="similarity">
    <text evidence="1">Belongs to the AIM24 family.</text>
</comment>
<dbReference type="Proteomes" id="UP000509704">
    <property type="component" value="Chromosome 1"/>
</dbReference>
<protein>
    <recommendedName>
        <fullName evidence="1">Altered inheritance of mitochondria protein 24, mitochondrial</fullName>
    </recommendedName>
</protein>
<dbReference type="AlphaFoldDB" id="A0A7H9AVT3"/>
<evidence type="ECO:0000313" key="2">
    <source>
        <dbReference type="EMBL" id="QLG70478.1"/>
    </source>
</evidence>
<dbReference type="GeneID" id="59234114"/>
<gene>
    <name evidence="2" type="ORF">HG535_0A04180</name>
</gene>
<dbReference type="KEGG" id="zmk:HG535_0A04180"/>
<dbReference type="InterPro" id="IPR016031">
    <property type="entry name" value="Trp_RNA-bd_attenuator-like_dom"/>
</dbReference>
<dbReference type="InterPro" id="IPR036983">
    <property type="entry name" value="AIM24_sf"/>
</dbReference>
<organism evidence="2 3">
    <name type="scientific">Zygotorulaspora mrakii</name>
    <name type="common">Zygosaccharomyces mrakii</name>
    <dbReference type="NCBI Taxonomy" id="42260"/>
    <lineage>
        <taxon>Eukaryota</taxon>
        <taxon>Fungi</taxon>
        <taxon>Dikarya</taxon>
        <taxon>Ascomycota</taxon>
        <taxon>Saccharomycotina</taxon>
        <taxon>Saccharomycetes</taxon>
        <taxon>Saccharomycetales</taxon>
        <taxon>Saccharomycetaceae</taxon>
        <taxon>Zygotorulaspora</taxon>
    </lineage>
</organism>
<dbReference type="Pfam" id="PF01987">
    <property type="entry name" value="AIM24"/>
    <property type="match status" value="1"/>
</dbReference>
<dbReference type="RefSeq" id="XP_037142206.1">
    <property type="nucleotide sequence ID" value="XM_037286311.1"/>
</dbReference>
<name>A0A7H9AVT3_ZYGMR</name>
<dbReference type="GO" id="GO:0005739">
    <property type="term" value="C:mitochondrion"/>
    <property type="evidence" value="ECO:0007669"/>
    <property type="project" value="UniProtKB-SubCell"/>
</dbReference>
<keyword evidence="1" id="KW-0496">Mitochondrion</keyword>
<keyword evidence="3" id="KW-1185">Reference proteome</keyword>
<comment type="subcellular location">
    <subcellularLocation>
        <location evidence="1">Mitochondrion</location>
    </subcellularLocation>
</comment>
<sequence length="270" mass="29733">MNKLVGVCSKKNPIKRLFVQSIRSYSNEGVVVSDFATKKKGTGKGPFIELPELKSLQDSILIKLPSSCTIYGNLKNFNAISPDPRANGQTVLERAYDKQTGLSKLSTGQYPLNMIMLSPASMSSTAIIKIDSYTKGLFVPNFFKSTLCYGGDLSLDNQSGEVKGLGIVALAGEGPVYKMILSKIDTIMVSKETILAYDSNIKVHSVTLGSYYSFPIRLKTFFKKLPSPYSEYLTSLCDKIFNRDKSFCKINGPGILFLQTQSMRTPTNHA</sequence>
<evidence type="ECO:0000313" key="3">
    <source>
        <dbReference type="Proteomes" id="UP000509704"/>
    </source>
</evidence>